<reference evidence="2" key="1">
    <citation type="submission" date="2015-11" db="EMBL/GenBank/DDBJ databases">
        <authorList>
            <person name="Varghese N."/>
        </authorList>
    </citation>
    <scope>NUCLEOTIDE SEQUENCE [LARGE SCALE GENOMIC DNA]</scope>
    <source>
        <strain evidence="2">JGI-23</strain>
    </source>
</reference>
<dbReference type="Pfam" id="PF16248">
    <property type="entry name" value="DUF4905"/>
    <property type="match status" value="1"/>
</dbReference>
<dbReference type="SUPFAM" id="SSF50998">
    <property type="entry name" value="Quinoprotein alcohol dehydrogenase-like"/>
    <property type="match status" value="1"/>
</dbReference>
<dbReference type="RefSeq" id="WP_092346559.1">
    <property type="nucleotide sequence ID" value="NZ_CZVW01000001.1"/>
</dbReference>
<protein>
    <recommendedName>
        <fullName evidence="3">DUF4905 domain-containing protein</fullName>
    </recommendedName>
</protein>
<accession>A0A0P1MKE8</accession>
<evidence type="ECO:0000313" key="1">
    <source>
        <dbReference type="EMBL" id="CUS95889.1"/>
    </source>
</evidence>
<dbReference type="Gene3D" id="2.130.10.10">
    <property type="entry name" value="YVTN repeat-like/Quinoprotein amine dehydrogenase"/>
    <property type="match status" value="1"/>
</dbReference>
<dbReference type="AlphaFoldDB" id="A0A0P1MKE8"/>
<organism evidence="1 2">
    <name type="scientific">Candidatus Chryseopegocella kryptomonas</name>
    <dbReference type="NCBI Taxonomy" id="1633643"/>
    <lineage>
        <taxon>Bacteria</taxon>
        <taxon>Pseudomonadati</taxon>
        <taxon>Candidatus Kryptoniota</taxon>
        <taxon>Candidatus Chryseopegocella</taxon>
    </lineage>
</organism>
<dbReference type="InterPro" id="IPR011047">
    <property type="entry name" value="Quinoprotein_ADH-like_sf"/>
</dbReference>
<dbReference type="OrthoDB" id="597091at2"/>
<name>A0A0P1MKE8_9BACT</name>
<evidence type="ECO:0000313" key="2">
    <source>
        <dbReference type="Proteomes" id="UP000199197"/>
    </source>
</evidence>
<keyword evidence="2" id="KW-1185">Reference proteome</keyword>
<dbReference type="Proteomes" id="UP000199197">
    <property type="component" value="Unassembled WGS sequence"/>
</dbReference>
<evidence type="ECO:0008006" key="3">
    <source>
        <dbReference type="Google" id="ProtNLM"/>
    </source>
</evidence>
<gene>
    <name evidence="1" type="ORF">JGI23_00018</name>
</gene>
<dbReference type="InterPro" id="IPR032595">
    <property type="entry name" value="DUF4905"/>
</dbReference>
<dbReference type="InterPro" id="IPR015943">
    <property type="entry name" value="WD40/YVTN_repeat-like_dom_sf"/>
</dbReference>
<proteinExistence type="predicted"/>
<sequence>MKIFSSANKLKPEWIFKAPADFKIWKIFPTKYDKILCELRDVDKKIVKFVCLSIDTGNKIWENLEIDEQWWVQISDSDENLFFLCEFRRPDFPVQGKIYAVDSESGKILWENDDYNFLFALNGKVYTVKNLIEQRFYFELDSRTGEIVKEYGDNSGVINALKDEKAESMNYIETSLPFDEFHPDYDEISEKIGQFIENADLRFPAEVLKKGNFAVVNYHILNRAKLPLEADKFSNVLKIIDTDEGKLLYEDVLYNDLTFFIPDAFFCKDDFVFYVKNQVELIAIKLPE</sequence>
<dbReference type="EMBL" id="CZVW01000001">
    <property type="protein sequence ID" value="CUS95889.1"/>
    <property type="molecule type" value="Genomic_DNA"/>
</dbReference>